<name>A0A0F9IUH7_9ZZZZ</name>
<dbReference type="InterPro" id="IPR051781">
    <property type="entry name" value="Metallo-dep_Hydrolase"/>
</dbReference>
<dbReference type="AlphaFoldDB" id="A0A0F9IUH7"/>
<dbReference type="Pfam" id="PF01979">
    <property type="entry name" value="Amidohydro_1"/>
    <property type="match status" value="1"/>
</dbReference>
<dbReference type="Gene3D" id="1.20.58.520">
    <property type="entry name" value="Amidohydrolase"/>
    <property type="match status" value="1"/>
</dbReference>
<dbReference type="InterPro" id="IPR032466">
    <property type="entry name" value="Metal_Hydrolase"/>
</dbReference>
<dbReference type="SUPFAM" id="SSF51338">
    <property type="entry name" value="Composite domain of metallo-dependent hydrolases"/>
    <property type="match status" value="1"/>
</dbReference>
<evidence type="ECO:0000313" key="2">
    <source>
        <dbReference type="EMBL" id="KKL90742.1"/>
    </source>
</evidence>
<dbReference type="Gene3D" id="3.30.110.90">
    <property type="entry name" value="Amidohydrolase"/>
    <property type="match status" value="1"/>
</dbReference>
<dbReference type="SUPFAM" id="SSF51556">
    <property type="entry name" value="Metallo-dependent hydrolases"/>
    <property type="match status" value="1"/>
</dbReference>
<accession>A0A0F9IUH7</accession>
<dbReference type="InterPro" id="IPR006680">
    <property type="entry name" value="Amidohydro-rel"/>
</dbReference>
<dbReference type="EMBL" id="LAZR01019930">
    <property type="protein sequence ID" value="KKL90742.1"/>
    <property type="molecule type" value="Genomic_DNA"/>
</dbReference>
<dbReference type="PANTHER" id="PTHR43135">
    <property type="entry name" value="ALPHA-D-RIBOSE 1-METHYLPHOSPHONATE 5-TRIPHOSPHATE DIPHOSPHATASE"/>
    <property type="match status" value="1"/>
</dbReference>
<proteinExistence type="predicted"/>
<gene>
    <name evidence="2" type="ORF">LCGC14_1901650</name>
</gene>
<dbReference type="InterPro" id="IPR011059">
    <property type="entry name" value="Metal-dep_hydrolase_composite"/>
</dbReference>
<reference evidence="2" key="1">
    <citation type="journal article" date="2015" name="Nature">
        <title>Complex archaea that bridge the gap between prokaryotes and eukaryotes.</title>
        <authorList>
            <person name="Spang A."/>
            <person name="Saw J.H."/>
            <person name="Jorgensen S.L."/>
            <person name="Zaremba-Niedzwiedzka K."/>
            <person name="Martijn J."/>
            <person name="Lind A.E."/>
            <person name="van Eijk R."/>
            <person name="Schleper C."/>
            <person name="Guy L."/>
            <person name="Ettema T.J."/>
        </authorList>
    </citation>
    <scope>NUCLEOTIDE SEQUENCE</scope>
</reference>
<comment type="caution">
    <text evidence="2">The sequence shown here is derived from an EMBL/GenBank/DDBJ whole genome shotgun (WGS) entry which is preliminary data.</text>
</comment>
<dbReference type="Gene3D" id="3.40.50.10910">
    <property type="entry name" value="Amidohydrolase"/>
    <property type="match status" value="1"/>
</dbReference>
<dbReference type="GO" id="GO:0016810">
    <property type="term" value="F:hydrolase activity, acting on carbon-nitrogen (but not peptide) bonds"/>
    <property type="evidence" value="ECO:0007669"/>
    <property type="project" value="InterPro"/>
</dbReference>
<dbReference type="Gene3D" id="2.30.40.10">
    <property type="entry name" value="Urease, subunit C, domain 1"/>
    <property type="match status" value="1"/>
</dbReference>
<evidence type="ECO:0000259" key="1">
    <source>
        <dbReference type="Pfam" id="PF01979"/>
    </source>
</evidence>
<dbReference type="PANTHER" id="PTHR43135:SF3">
    <property type="entry name" value="ALPHA-D-RIBOSE 1-METHYLPHOSPHONATE 5-TRIPHOSPHATE DIPHOSPHATASE"/>
    <property type="match status" value="1"/>
</dbReference>
<organism evidence="2">
    <name type="scientific">marine sediment metagenome</name>
    <dbReference type="NCBI Taxonomy" id="412755"/>
    <lineage>
        <taxon>unclassified sequences</taxon>
        <taxon>metagenomes</taxon>
        <taxon>ecological metagenomes</taxon>
    </lineage>
</organism>
<sequence>MSIPMYAFKKIKKSLLLSACAITSFTTYAVDEQFVSYQAGRYAIQNVTLIDGTGKPAQTNQTVVINKNKIVNIGATAEVDVAKGVNIIDGSGKTLIPGLVMMHEHMFYPTGKAHYTEMLYSFPRLYLAGGATTIRTAGTTAPYADLNLRDAINAGKSLGPDIDVTAPYLNGPGLPILKIKSLRDADDAKKMMDYWRSEGVTSYKAYMHIHQNELDVVIKKAHEQNNKVTAHLCSVTYREAASLGIDNLEHAFFASTDFVKNKQKDVCPSNKDVQQSFVDLDINSPEVTSLINYLVAKNVVLTSTLTVFETFTKGRPKAYPKALDALIPQVREQYESRFEKIAKQSESSWPLVFKKMMQLEKMFVAAGGKLMVGTDPTGYGGVIAGFSNQRAIELLVEAGFMQPQAIKIATLNAAQYLNKQNTIGSIEVGKNADLVIVNGDFANDASAIRNMETVFKNGVGYNSTALFDNTKSVVGLH</sequence>
<feature type="domain" description="Amidohydrolase-related" evidence="1">
    <location>
        <begin position="94"/>
        <end position="458"/>
    </location>
</feature>
<protein>
    <recommendedName>
        <fullName evidence="1">Amidohydrolase-related domain-containing protein</fullName>
    </recommendedName>
</protein>